<name>A0A0F9BSM5_9ZZZZ</name>
<comment type="caution">
    <text evidence="5">The sequence shown here is derived from an EMBL/GenBank/DDBJ whole genome shotgun (WGS) entry which is preliminary data.</text>
</comment>
<evidence type="ECO:0000256" key="2">
    <source>
        <dbReference type="SAM" id="MobiDB-lite"/>
    </source>
</evidence>
<dbReference type="AlphaFoldDB" id="A0A0F9BSM5"/>
<dbReference type="InterPro" id="IPR052155">
    <property type="entry name" value="Biofilm_reg_signaling"/>
</dbReference>
<feature type="non-terminal residue" evidence="5">
    <location>
        <position position="340"/>
    </location>
</feature>
<dbReference type="PANTHER" id="PTHR44757:SF2">
    <property type="entry name" value="BIOFILM ARCHITECTURE MAINTENANCE PROTEIN MBAA"/>
    <property type="match status" value="1"/>
</dbReference>
<keyword evidence="1" id="KW-0175">Coiled coil</keyword>
<feature type="domain" description="PAS" evidence="3">
    <location>
        <begin position="157"/>
        <end position="226"/>
    </location>
</feature>
<feature type="domain" description="PAS" evidence="3">
    <location>
        <begin position="296"/>
        <end position="340"/>
    </location>
</feature>
<protein>
    <recommendedName>
        <fullName evidence="6">PAS domain-containing protein</fullName>
    </recommendedName>
</protein>
<evidence type="ECO:0008006" key="6">
    <source>
        <dbReference type="Google" id="ProtNLM"/>
    </source>
</evidence>
<dbReference type="Pfam" id="PF08447">
    <property type="entry name" value="PAS_3"/>
    <property type="match status" value="1"/>
</dbReference>
<evidence type="ECO:0000259" key="3">
    <source>
        <dbReference type="PROSITE" id="PS50112"/>
    </source>
</evidence>
<organism evidence="5">
    <name type="scientific">marine sediment metagenome</name>
    <dbReference type="NCBI Taxonomy" id="412755"/>
    <lineage>
        <taxon>unclassified sequences</taxon>
        <taxon>metagenomes</taxon>
        <taxon>ecological metagenomes</taxon>
    </lineage>
</organism>
<dbReference type="Pfam" id="PF13426">
    <property type="entry name" value="PAS_9"/>
    <property type="match status" value="1"/>
</dbReference>
<evidence type="ECO:0000313" key="5">
    <source>
        <dbReference type="EMBL" id="KKK93429.1"/>
    </source>
</evidence>
<feature type="compositionally biased region" description="Basic and acidic residues" evidence="2">
    <location>
        <begin position="1"/>
        <end position="11"/>
    </location>
</feature>
<dbReference type="PROSITE" id="PS50112">
    <property type="entry name" value="PAS"/>
    <property type="match status" value="3"/>
</dbReference>
<dbReference type="NCBIfam" id="TIGR00229">
    <property type="entry name" value="sensory_box"/>
    <property type="match status" value="2"/>
</dbReference>
<feature type="domain" description="PAC" evidence="4">
    <location>
        <begin position="105"/>
        <end position="156"/>
    </location>
</feature>
<reference evidence="5" key="1">
    <citation type="journal article" date="2015" name="Nature">
        <title>Complex archaea that bridge the gap between prokaryotes and eukaryotes.</title>
        <authorList>
            <person name="Spang A."/>
            <person name="Saw J.H."/>
            <person name="Jorgensen S.L."/>
            <person name="Zaremba-Niedzwiedzka K."/>
            <person name="Martijn J."/>
            <person name="Lind A.E."/>
            <person name="van Eijk R."/>
            <person name="Schleper C."/>
            <person name="Guy L."/>
            <person name="Ettema T.J."/>
        </authorList>
    </citation>
    <scope>NUCLEOTIDE SEQUENCE</scope>
</reference>
<dbReference type="PANTHER" id="PTHR44757">
    <property type="entry name" value="DIGUANYLATE CYCLASE DGCP"/>
    <property type="match status" value="1"/>
</dbReference>
<gene>
    <name evidence="5" type="ORF">LCGC14_2692970</name>
</gene>
<dbReference type="SUPFAM" id="SSF55785">
    <property type="entry name" value="PYP-like sensor domain (PAS domain)"/>
    <property type="match status" value="3"/>
</dbReference>
<dbReference type="Gene3D" id="3.30.450.20">
    <property type="entry name" value="PAS domain"/>
    <property type="match status" value="3"/>
</dbReference>
<dbReference type="CDD" id="cd00130">
    <property type="entry name" value="PAS"/>
    <property type="match status" value="2"/>
</dbReference>
<dbReference type="InterPro" id="IPR013655">
    <property type="entry name" value="PAS_fold_3"/>
</dbReference>
<sequence length="340" mass="39368">MTREATRGELKKRSRKVRKDSFKSGPAEMVRRKSEEKYRQLFNAASDAIMVFDAKSQQILDANEACLKLYGYTRKEFLNLTHTQITAESDKSEKAIKQVIEGKITKIPLRYHKKKDGTKFPIEVSAGKMKLGNQTALFGSVRDISERKQKEKKLKESETKFRLLAESTPAIITIAREDEILFANPAWEKITGFSKEETSKMKFPDVVHPDMLEMVRERGSARLRGKKVPSRYELKILTKNRQVRWLDLSVVKFNYMGKPALFSSAFDITARKRLENKIKKEKDEREQRVRQALKESEAKYLQLFNTVPAAIMLYDAETKELIDGNDAAFDLYGYSRKEFL</sequence>
<proteinExistence type="predicted"/>
<dbReference type="InterPro" id="IPR035965">
    <property type="entry name" value="PAS-like_dom_sf"/>
</dbReference>
<evidence type="ECO:0000259" key="4">
    <source>
        <dbReference type="PROSITE" id="PS50113"/>
    </source>
</evidence>
<dbReference type="SMART" id="SM00091">
    <property type="entry name" value="PAS"/>
    <property type="match status" value="2"/>
</dbReference>
<feature type="coiled-coil region" evidence="1">
    <location>
        <begin position="271"/>
        <end position="299"/>
    </location>
</feature>
<dbReference type="InterPro" id="IPR001610">
    <property type="entry name" value="PAC"/>
</dbReference>
<accession>A0A0F9BSM5</accession>
<dbReference type="PROSITE" id="PS50113">
    <property type="entry name" value="PAC"/>
    <property type="match status" value="1"/>
</dbReference>
<dbReference type="Pfam" id="PF13188">
    <property type="entry name" value="PAS_8"/>
    <property type="match status" value="1"/>
</dbReference>
<evidence type="ECO:0000256" key="1">
    <source>
        <dbReference type="SAM" id="Coils"/>
    </source>
</evidence>
<dbReference type="InterPro" id="IPR000700">
    <property type="entry name" value="PAS-assoc_C"/>
</dbReference>
<feature type="region of interest" description="Disordered" evidence="2">
    <location>
        <begin position="1"/>
        <end position="33"/>
    </location>
</feature>
<dbReference type="InterPro" id="IPR000014">
    <property type="entry name" value="PAS"/>
</dbReference>
<feature type="domain" description="PAS" evidence="3">
    <location>
        <begin position="34"/>
        <end position="79"/>
    </location>
</feature>
<dbReference type="SMART" id="SM00086">
    <property type="entry name" value="PAC"/>
    <property type="match status" value="2"/>
</dbReference>
<dbReference type="EMBL" id="LAZR01047777">
    <property type="protein sequence ID" value="KKK93429.1"/>
    <property type="molecule type" value="Genomic_DNA"/>
</dbReference>